<reference evidence="1 2" key="1">
    <citation type="journal article" date="2016" name="Genome Announc.">
        <title>Draft Genome Sequence of Planomonospora sphaerica JCM9374, a Rare Actinomycete.</title>
        <authorList>
            <person name="Dohra H."/>
            <person name="Suzuki T."/>
            <person name="Inoue Y."/>
            <person name="Kodani S."/>
        </authorList>
    </citation>
    <scope>NUCLEOTIDE SEQUENCE [LARGE SCALE GENOMIC DNA]</scope>
    <source>
        <strain evidence="1 2">JCM 9374</strain>
    </source>
</reference>
<comment type="caution">
    <text evidence="1">The sequence shown here is derived from an EMBL/GenBank/DDBJ whole genome shotgun (WGS) entry which is preliminary data.</text>
</comment>
<organism evidence="1 2">
    <name type="scientific">Planomonospora sphaerica</name>
    <dbReference type="NCBI Taxonomy" id="161355"/>
    <lineage>
        <taxon>Bacteria</taxon>
        <taxon>Bacillati</taxon>
        <taxon>Actinomycetota</taxon>
        <taxon>Actinomycetes</taxon>
        <taxon>Streptosporangiales</taxon>
        <taxon>Streptosporangiaceae</taxon>
        <taxon>Planomonospora</taxon>
    </lineage>
</organism>
<reference evidence="2" key="2">
    <citation type="submission" date="2016-04" db="EMBL/GenBank/DDBJ databases">
        <title>Planomonospora sphaerica JCM9374 whole genome shotgun sequence.</title>
        <authorList>
            <person name="Suzuki T."/>
            <person name="Dohra H."/>
            <person name="Kodani S."/>
        </authorList>
    </citation>
    <scope>NUCLEOTIDE SEQUENCE [LARGE SCALE GENOMIC DNA]</scope>
    <source>
        <strain evidence="2">JCM 9374</strain>
    </source>
</reference>
<keyword evidence="2" id="KW-1185">Reference proteome</keyword>
<protein>
    <submittedName>
        <fullName evidence="1">Uncharacterized protein</fullName>
    </submittedName>
</protein>
<evidence type="ECO:0000313" key="1">
    <source>
        <dbReference type="EMBL" id="GAT67036.1"/>
    </source>
</evidence>
<gene>
    <name evidence="1" type="ORF">PS9374_02689</name>
</gene>
<dbReference type="STRING" id="161355.PS9374_02689"/>
<name>A0A171CPS4_9ACTN</name>
<dbReference type="EMBL" id="BDCX01000006">
    <property type="protein sequence ID" value="GAT67036.1"/>
    <property type="molecule type" value="Genomic_DNA"/>
</dbReference>
<dbReference type="Proteomes" id="UP000077701">
    <property type="component" value="Unassembled WGS sequence"/>
</dbReference>
<sequence>MRPLKWGIPAGFGIPVYGVGVGFPLRPQRGG</sequence>
<accession>A0A171CPS4</accession>
<evidence type="ECO:0000313" key="2">
    <source>
        <dbReference type="Proteomes" id="UP000077701"/>
    </source>
</evidence>
<proteinExistence type="predicted"/>
<dbReference type="AlphaFoldDB" id="A0A171CPS4"/>